<organism evidence="2 3">
    <name type="scientific">Corynebacterium cystitidis DSM 20524</name>
    <dbReference type="NCBI Taxonomy" id="1121357"/>
    <lineage>
        <taxon>Bacteria</taxon>
        <taxon>Bacillati</taxon>
        <taxon>Actinomycetota</taxon>
        <taxon>Actinomycetes</taxon>
        <taxon>Mycobacteriales</taxon>
        <taxon>Corynebacteriaceae</taxon>
        <taxon>Corynebacterium</taxon>
    </lineage>
</organism>
<dbReference type="RefSeq" id="WP_197697186.1">
    <property type="nucleotide sequence ID" value="NZ_CP047199.1"/>
</dbReference>
<dbReference type="SMART" id="SM00382">
    <property type="entry name" value="AAA"/>
    <property type="match status" value="1"/>
</dbReference>
<accession>A0A1H9WI93</accession>
<name>A0A1H9WI93_9CORY</name>
<dbReference type="InterPro" id="IPR003593">
    <property type="entry name" value="AAA+_ATPase"/>
</dbReference>
<dbReference type="InterPro" id="IPR027417">
    <property type="entry name" value="P-loop_NTPase"/>
</dbReference>
<dbReference type="SUPFAM" id="SSF52540">
    <property type="entry name" value="P-loop containing nucleoside triphosphate hydrolases"/>
    <property type="match status" value="1"/>
</dbReference>
<dbReference type="STRING" id="1121357.SAMN05661109_02749"/>
<evidence type="ECO:0000313" key="3">
    <source>
        <dbReference type="Proteomes" id="UP000198929"/>
    </source>
</evidence>
<evidence type="ECO:0000313" key="2">
    <source>
        <dbReference type="EMBL" id="SES33564.1"/>
    </source>
</evidence>
<dbReference type="AlphaFoldDB" id="A0A1H9WI93"/>
<proteinExistence type="predicted"/>
<dbReference type="InterPro" id="IPR041664">
    <property type="entry name" value="AAA_16"/>
</dbReference>
<keyword evidence="3" id="KW-1185">Reference proteome</keyword>
<sequence length="235" mass="25508">MDQTLNPYFPGAGLRPPALTGREAELDLIDSIITRAELGMHNRGVILSGLRGVGKTVLLNEMAARAEQADWLIVQFEASADNAGKNRVRARLARELALCARKVSLRKKWAHFREALPVISSFALHVGGVDVALDVPAQKGVSDSGDIGMDLEELVLGVAESARKDGKAIAFFIDEMQDLDSELMAAIITAQHQAGQKGLPFYVFGAGLPTLPQKLAESQSYAERLFEYRKIGPLI</sequence>
<dbReference type="Pfam" id="PF13191">
    <property type="entry name" value="AAA_16"/>
    <property type="match status" value="1"/>
</dbReference>
<protein>
    <submittedName>
        <fullName evidence="2">AAA ATPase domain-containing protein</fullName>
    </submittedName>
</protein>
<gene>
    <name evidence="2" type="ORF">SAMN05661109_02749</name>
</gene>
<dbReference type="Gene3D" id="3.40.50.300">
    <property type="entry name" value="P-loop containing nucleotide triphosphate hydrolases"/>
    <property type="match status" value="1"/>
</dbReference>
<reference evidence="3" key="1">
    <citation type="submission" date="2016-10" db="EMBL/GenBank/DDBJ databases">
        <authorList>
            <person name="Varghese N."/>
            <person name="Submissions S."/>
        </authorList>
    </citation>
    <scope>NUCLEOTIDE SEQUENCE [LARGE SCALE GENOMIC DNA]</scope>
    <source>
        <strain evidence="3">DSM 20524</strain>
    </source>
</reference>
<evidence type="ECO:0000259" key="1">
    <source>
        <dbReference type="SMART" id="SM00382"/>
    </source>
</evidence>
<feature type="domain" description="AAA+ ATPase" evidence="1">
    <location>
        <begin position="41"/>
        <end position="232"/>
    </location>
</feature>
<dbReference type="EMBL" id="FOGQ01000023">
    <property type="protein sequence ID" value="SES33564.1"/>
    <property type="molecule type" value="Genomic_DNA"/>
</dbReference>
<dbReference type="Proteomes" id="UP000198929">
    <property type="component" value="Unassembled WGS sequence"/>
</dbReference>